<comment type="caution">
    <text evidence="1">The sequence shown here is derived from an EMBL/GenBank/DDBJ whole genome shotgun (WGS) entry which is preliminary data.</text>
</comment>
<evidence type="ECO:0000313" key="2">
    <source>
        <dbReference type="Proteomes" id="UP001224775"/>
    </source>
</evidence>
<evidence type="ECO:0000313" key="1">
    <source>
        <dbReference type="EMBL" id="KAK1735443.1"/>
    </source>
</evidence>
<reference evidence="1" key="1">
    <citation type="submission" date="2023-06" db="EMBL/GenBank/DDBJ databases">
        <title>Survivors Of The Sea: Transcriptome response of Skeletonema marinoi to long-term dormancy.</title>
        <authorList>
            <person name="Pinder M.I.M."/>
            <person name="Kourtchenko O."/>
            <person name="Robertson E.K."/>
            <person name="Larsson T."/>
            <person name="Maumus F."/>
            <person name="Osuna-Cruz C.M."/>
            <person name="Vancaester E."/>
            <person name="Stenow R."/>
            <person name="Vandepoele K."/>
            <person name="Ploug H."/>
            <person name="Bruchert V."/>
            <person name="Godhe A."/>
            <person name="Topel M."/>
        </authorList>
    </citation>
    <scope>NUCLEOTIDE SEQUENCE</scope>
    <source>
        <strain evidence="1">R05AC</strain>
    </source>
</reference>
<dbReference type="Proteomes" id="UP001224775">
    <property type="component" value="Unassembled WGS sequence"/>
</dbReference>
<dbReference type="EMBL" id="JATAAI010000034">
    <property type="protein sequence ID" value="KAK1735443.1"/>
    <property type="molecule type" value="Genomic_DNA"/>
</dbReference>
<accession>A0AAD8XXD8</accession>
<keyword evidence="2" id="KW-1185">Reference proteome</keyword>
<name>A0AAD8XXD8_9STRA</name>
<organism evidence="1 2">
    <name type="scientific">Skeletonema marinoi</name>
    <dbReference type="NCBI Taxonomy" id="267567"/>
    <lineage>
        <taxon>Eukaryota</taxon>
        <taxon>Sar</taxon>
        <taxon>Stramenopiles</taxon>
        <taxon>Ochrophyta</taxon>
        <taxon>Bacillariophyta</taxon>
        <taxon>Coscinodiscophyceae</taxon>
        <taxon>Thalassiosirophycidae</taxon>
        <taxon>Thalassiosirales</taxon>
        <taxon>Skeletonemataceae</taxon>
        <taxon>Skeletonema</taxon>
        <taxon>Skeletonema marinoi-dohrnii complex</taxon>
    </lineage>
</organism>
<sequence>MKLSSHPWLSSSAALLPFLYASSQFLLALLSVGGVAASQDLLLRGSKTSDRQLGKPTNKCKNSLFATCASDTTCQQCCECECDGATVEKAKQKCSEGCEVDEVTAVGGDCATTCGAVCDP</sequence>
<proteinExistence type="predicted"/>
<dbReference type="AlphaFoldDB" id="A0AAD8XXD8"/>
<gene>
    <name evidence="1" type="ORF">QTG54_014057</name>
</gene>
<protein>
    <submittedName>
        <fullName evidence="1">Uncharacterized protein</fullName>
    </submittedName>
</protein>